<dbReference type="EMBL" id="CM056813">
    <property type="protein sequence ID" value="KAJ8640590.1"/>
    <property type="molecule type" value="Genomic_DNA"/>
</dbReference>
<sequence>MEDETMLVHDPQNMVHENPSKDLISSKMETVENGLGSLKEDGEAFAREIDRQGSHYSILEKKPIFLSYSFQAPAIQETFRFRVFVSEIGKNSGFCRSCAELEDLFWVFGCSG</sequence>
<organism evidence="1 2">
    <name type="scientific">Persea americana</name>
    <name type="common">Avocado</name>
    <dbReference type="NCBI Taxonomy" id="3435"/>
    <lineage>
        <taxon>Eukaryota</taxon>
        <taxon>Viridiplantae</taxon>
        <taxon>Streptophyta</taxon>
        <taxon>Embryophyta</taxon>
        <taxon>Tracheophyta</taxon>
        <taxon>Spermatophyta</taxon>
        <taxon>Magnoliopsida</taxon>
        <taxon>Magnoliidae</taxon>
        <taxon>Laurales</taxon>
        <taxon>Lauraceae</taxon>
        <taxon>Persea</taxon>
    </lineage>
</organism>
<name>A0ACC2M4P6_PERAE</name>
<evidence type="ECO:0000313" key="2">
    <source>
        <dbReference type="Proteomes" id="UP001234297"/>
    </source>
</evidence>
<dbReference type="Proteomes" id="UP001234297">
    <property type="component" value="Chromosome 5"/>
</dbReference>
<evidence type="ECO:0000313" key="1">
    <source>
        <dbReference type="EMBL" id="KAJ8640590.1"/>
    </source>
</evidence>
<proteinExistence type="predicted"/>
<reference evidence="1 2" key="1">
    <citation type="journal article" date="2022" name="Hortic Res">
        <title>A haplotype resolved chromosomal level avocado genome allows analysis of novel avocado genes.</title>
        <authorList>
            <person name="Nath O."/>
            <person name="Fletcher S.J."/>
            <person name="Hayward A."/>
            <person name="Shaw L.M."/>
            <person name="Masouleh A.K."/>
            <person name="Furtado A."/>
            <person name="Henry R.J."/>
            <person name="Mitter N."/>
        </authorList>
    </citation>
    <scope>NUCLEOTIDE SEQUENCE [LARGE SCALE GENOMIC DNA]</scope>
    <source>
        <strain evidence="2">cv. Hass</strain>
    </source>
</reference>
<protein>
    <submittedName>
        <fullName evidence="1">Uncharacterized protein</fullName>
    </submittedName>
</protein>
<accession>A0ACC2M4P6</accession>
<gene>
    <name evidence="1" type="ORF">MRB53_017284</name>
</gene>
<keyword evidence="2" id="KW-1185">Reference proteome</keyword>
<comment type="caution">
    <text evidence="1">The sequence shown here is derived from an EMBL/GenBank/DDBJ whole genome shotgun (WGS) entry which is preliminary data.</text>
</comment>